<evidence type="ECO:0000313" key="8">
    <source>
        <dbReference type="Proteomes" id="UP000561438"/>
    </source>
</evidence>
<sequence length="278" mass="31512">MDNALSDDGILRLSIFATVLLVLGIAEALFPRRQRAMPRRARWVTNTALIAIDTALLRLLLPVLALGMAVLAEQRGWGLFNAIAWPGWAEFLVSLVLLDMAIYWQHVATHRIPFLWRLHKVHHVDRDLDVTSGFRFHPLEIIGSMIWKLALVAALGAPVAAVFVFELLLNAGSMFSHANVRLPLRMDKVLRLVLVTPDMHRIHHSVIRRETDSNFGFSTSLWDRLFGTYREEPEHGHRGMTIGLETFQDERPQSLLQSLLIPFRSNDSDDRVSGSSED</sequence>
<evidence type="ECO:0000256" key="4">
    <source>
        <dbReference type="ARBA" id="ARBA00023136"/>
    </source>
</evidence>
<evidence type="ECO:0000256" key="1">
    <source>
        <dbReference type="ARBA" id="ARBA00004370"/>
    </source>
</evidence>
<dbReference type="GO" id="GO:0005506">
    <property type="term" value="F:iron ion binding"/>
    <property type="evidence" value="ECO:0007669"/>
    <property type="project" value="InterPro"/>
</dbReference>
<dbReference type="Proteomes" id="UP000561438">
    <property type="component" value="Unassembled WGS sequence"/>
</dbReference>
<feature type="transmembrane region" description="Helical" evidence="5">
    <location>
        <begin position="12"/>
        <end position="31"/>
    </location>
</feature>
<feature type="transmembrane region" description="Helical" evidence="5">
    <location>
        <begin position="83"/>
        <end position="104"/>
    </location>
</feature>
<dbReference type="InterPro" id="IPR050307">
    <property type="entry name" value="Sterol_Desaturase_Related"/>
</dbReference>
<protein>
    <submittedName>
        <fullName evidence="7">Sterol desaturase family protein</fullName>
    </submittedName>
</protein>
<keyword evidence="2 5" id="KW-0812">Transmembrane</keyword>
<dbReference type="Pfam" id="PF04116">
    <property type="entry name" value="FA_hydroxylase"/>
    <property type="match status" value="1"/>
</dbReference>
<evidence type="ECO:0000256" key="5">
    <source>
        <dbReference type="SAM" id="Phobius"/>
    </source>
</evidence>
<dbReference type="InterPro" id="IPR006694">
    <property type="entry name" value="Fatty_acid_hydroxylase"/>
</dbReference>
<feature type="domain" description="Fatty acid hydroxylase" evidence="6">
    <location>
        <begin position="91"/>
        <end position="228"/>
    </location>
</feature>
<evidence type="ECO:0000313" key="7">
    <source>
        <dbReference type="EMBL" id="NVD43538.1"/>
    </source>
</evidence>
<name>A0A850H0S5_9SPHN</name>
<dbReference type="GO" id="GO:0008610">
    <property type="term" value="P:lipid biosynthetic process"/>
    <property type="evidence" value="ECO:0007669"/>
    <property type="project" value="InterPro"/>
</dbReference>
<evidence type="ECO:0000256" key="2">
    <source>
        <dbReference type="ARBA" id="ARBA00022692"/>
    </source>
</evidence>
<keyword evidence="4 5" id="KW-0472">Membrane</keyword>
<evidence type="ECO:0000259" key="6">
    <source>
        <dbReference type="Pfam" id="PF04116"/>
    </source>
</evidence>
<gene>
    <name evidence="7" type="ORF">HUV48_00720</name>
</gene>
<keyword evidence="3 5" id="KW-1133">Transmembrane helix</keyword>
<dbReference type="GO" id="GO:0016491">
    <property type="term" value="F:oxidoreductase activity"/>
    <property type="evidence" value="ECO:0007669"/>
    <property type="project" value="InterPro"/>
</dbReference>
<keyword evidence="8" id="KW-1185">Reference proteome</keyword>
<feature type="transmembrane region" description="Helical" evidence="5">
    <location>
        <begin position="43"/>
        <end position="71"/>
    </location>
</feature>
<evidence type="ECO:0000256" key="3">
    <source>
        <dbReference type="ARBA" id="ARBA00022989"/>
    </source>
</evidence>
<accession>A0A850H0S5</accession>
<comment type="caution">
    <text evidence="7">The sequence shown here is derived from an EMBL/GenBank/DDBJ whole genome shotgun (WGS) entry which is preliminary data.</text>
</comment>
<proteinExistence type="predicted"/>
<dbReference type="AlphaFoldDB" id="A0A850H0S5"/>
<dbReference type="GO" id="GO:0016020">
    <property type="term" value="C:membrane"/>
    <property type="evidence" value="ECO:0007669"/>
    <property type="project" value="UniProtKB-SubCell"/>
</dbReference>
<dbReference type="PANTHER" id="PTHR11863">
    <property type="entry name" value="STEROL DESATURASE"/>
    <property type="match status" value="1"/>
</dbReference>
<comment type="subcellular location">
    <subcellularLocation>
        <location evidence="1">Membrane</location>
    </subcellularLocation>
</comment>
<reference evidence="7 8" key="1">
    <citation type="submission" date="2020-06" db="EMBL/GenBank/DDBJ databases">
        <title>Altererythrobacter sp. HHU K3-1.</title>
        <authorList>
            <person name="Zhang D."/>
            <person name="Xue H."/>
        </authorList>
    </citation>
    <scope>NUCLEOTIDE SEQUENCE [LARGE SCALE GENOMIC DNA]</scope>
    <source>
        <strain evidence="7 8">HHU K3-1</strain>
    </source>
</reference>
<dbReference type="RefSeq" id="WP_176265865.1">
    <property type="nucleotide sequence ID" value="NZ_JABWGV010000001.1"/>
</dbReference>
<dbReference type="EMBL" id="JABWGV010000001">
    <property type="protein sequence ID" value="NVD43538.1"/>
    <property type="molecule type" value="Genomic_DNA"/>
</dbReference>
<feature type="transmembrane region" description="Helical" evidence="5">
    <location>
        <begin position="145"/>
        <end position="169"/>
    </location>
</feature>
<organism evidence="7 8">
    <name type="scientific">Qipengyuania atrilutea</name>
    <dbReference type="NCBI Taxonomy" id="2744473"/>
    <lineage>
        <taxon>Bacteria</taxon>
        <taxon>Pseudomonadati</taxon>
        <taxon>Pseudomonadota</taxon>
        <taxon>Alphaproteobacteria</taxon>
        <taxon>Sphingomonadales</taxon>
        <taxon>Erythrobacteraceae</taxon>
        <taxon>Qipengyuania</taxon>
    </lineage>
</organism>